<accession>A0ABT6A687</accession>
<keyword evidence="2" id="KW-1185">Reference proteome</keyword>
<comment type="caution">
    <text evidence="1">The sequence shown here is derived from an EMBL/GenBank/DDBJ whole genome shotgun (WGS) entry which is preliminary data.</text>
</comment>
<dbReference type="Proteomes" id="UP001221150">
    <property type="component" value="Unassembled WGS sequence"/>
</dbReference>
<proteinExistence type="predicted"/>
<dbReference type="RefSeq" id="WP_276108888.1">
    <property type="nucleotide sequence ID" value="NZ_JARJBB010000005.1"/>
</dbReference>
<evidence type="ECO:0000313" key="1">
    <source>
        <dbReference type="EMBL" id="MDF3299330.1"/>
    </source>
</evidence>
<name>A0ABT6A687_9ACTN</name>
<dbReference type="EMBL" id="JARJBB010000005">
    <property type="protein sequence ID" value="MDF3299330.1"/>
    <property type="molecule type" value="Genomic_DNA"/>
</dbReference>
<evidence type="ECO:0000313" key="2">
    <source>
        <dbReference type="Proteomes" id="UP001221150"/>
    </source>
</evidence>
<gene>
    <name evidence="1" type="ORF">P3H78_11915</name>
</gene>
<sequence length="259" mass="28016">MADPKHPPAGSRRDGRTLEELGLAEAPREHPLLYPGVWPEESGVLVGDRMLPLGDFPLAGRHPLLAVGSNGCPGQLRHKLAESGIAAPLPMVRSRVTGVDVGVSAHVSRMGYVSASPFRAPTTVRELFVLWLDARQLAAVDASEGVPVPTGNYERVWLPGSDVRVEPEGGRALSGVSVYVNRHGVLHSGSGAPRRHPGERALLTELLVESSRMRDLFGDTPETFCARARADLRLCARGTRLFREEERVTASGLEGYARR</sequence>
<reference evidence="1 2" key="1">
    <citation type="submission" date="2023-03" db="EMBL/GenBank/DDBJ databases">
        <title>Draft genome sequence of Streptomyces sp. K1PA1 isolated from peat swamp forest in Thailand.</title>
        <authorList>
            <person name="Klaysubun C."/>
            <person name="Duangmal K."/>
        </authorList>
    </citation>
    <scope>NUCLEOTIDE SEQUENCE [LARGE SCALE GENOMIC DNA]</scope>
    <source>
        <strain evidence="1 2">K1PA1</strain>
    </source>
</reference>
<organism evidence="1 2">
    <name type="scientific">Streptomyces tropicalis</name>
    <dbReference type="NCBI Taxonomy" id="3034234"/>
    <lineage>
        <taxon>Bacteria</taxon>
        <taxon>Bacillati</taxon>
        <taxon>Actinomycetota</taxon>
        <taxon>Actinomycetes</taxon>
        <taxon>Kitasatosporales</taxon>
        <taxon>Streptomycetaceae</taxon>
        <taxon>Streptomyces</taxon>
    </lineage>
</organism>
<protein>
    <submittedName>
        <fullName evidence="1">Uncharacterized protein</fullName>
    </submittedName>
</protein>